<dbReference type="Gene3D" id="3.10.600.10">
    <property type="entry name" value="pyruvate carboxylase f1077a mutant domain"/>
    <property type="match status" value="1"/>
</dbReference>
<dbReference type="GO" id="GO:0006094">
    <property type="term" value="P:gluconeogenesis"/>
    <property type="evidence" value="ECO:0007669"/>
    <property type="project" value="TreeGrafter"/>
</dbReference>
<comment type="caution">
    <text evidence="2">The sequence shown here is derived from an EMBL/GenBank/DDBJ whole genome shotgun (WGS) entry which is preliminary data.</text>
</comment>
<dbReference type="EMBL" id="CACRXK020003992">
    <property type="protein sequence ID" value="CAB4001055.1"/>
    <property type="molecule type" value="Genomic_DNA"/>
</dbReference>
<gene>
    <name evidence="2" type="ORF">PACLA_8A013669</name>
</gene>
<protein>
    <submittedName>
        <fullName evidence="2">Pyruvate carboxylase, mitochondrial-like</fullName>
    </submittedName>
</protein>
<dbReference type="SUPFAM" id="SSF51230">
    <property type="entry name" value="Single hybrid motif"/>
    <property type="match status" value="1"/>
</dbReference>
<dbReference type="InterPro" id="IPR011053">
    <property type="entry name" value="Single_hybrid_motif"/>
</dbReference>
<organism evidence="2 3">
    <name type="scientific">Paramuricea clavata</name>
    <name type="common">Red gorgonian</name>
    <name type="synonym">Violescent sea-whip</name>
    <dbReference type="NCBI Taxonomy" id="317549"/>
    <lineage>
        <taxon>Eukaryota</taxon>
        <taxon>Metazoa</taxon>
        <taxon>Cnidaria</taxon>
        <taxon>Anthozoa</taxon>
        <taxon>Octocorallia</taxon>
        <taxon>Malacalcyonacea</taxon>
        <taxon>Plexauridae</taxon>
        <taxon>Paramuricea</taxon>
    </lineage>
</organism>
<dbReference type="PANTHER" id="PTHR43778">
    <property type="entry name" value="PYRUVATE CARBOXYLASE"/>
    <property type="match status" value="1"/>
</dbReference>
<dbReference type="AlphaFoldDB" id="A0A7D9E3V1"/>
<dbReference type="GO" id="GO:0005737">
    <property type="term" value="C:cytoplasm"/>
    <property type="evidence" value="ECO:0007669"/>
    <property type="project" value="TreeGrafter"/>
</dbReference>
<dbReference type="InterPro" id="IPR055268">
    <property type="entry name" value="PCB-like"/>
</dbReference>
<dbReference type="Pfam" id="PF00364">
    <property type="entry name" value="Biotin_lipoyl"/>
    <property type="match status" value="1"/>
</dbReference>
<dbReference type="PROSITE" id="PS50968">
    <property type="entry name" value="BIOTINYL_LIPOYL"/>
    <property type="match status" value="1"/>
</dbReference>
<accession>A0A7D9E3V1</accession>
<dbReference type="Gene3D" id="2.40.50.100">
    <property type="match status" value="1"/>
</dbReference>
<keyword evidence="2" id="KW-0670">Pyruvate</keyword>
<dbReference type="InterPro" id="IPR001882">
    <property type="entry name" value="Biotin_BS"/>
</dbReference>
<dbReference type="PANTHER" id="PTHR43778:SF2">
    <property type="entry name" value="PYRUVATE CARBOXYLASE, MITOCHONDRIAL"/>
    <property type="match status" value="1"/>
</dbReference>
<name>A0A7D9E3V1_PARCT</name>
<evidence type="ECO:0000313" key="3">
    <source>
        <dbReference type="Proteomes" id="UP001152795"/>
    </source>
</evidence>
<dbReference type="FunFam" id="2.40.50.100:FF:000003">
    <property type="entry name" value="Acetyl-CoA carboxylase biotin carboxyl carrier protein"/>
    <property type="match status" value="1"/>
</dbReference>
<keyword evidence="3" id="KW-1185">Reference proteome</keyword>
<sequence length="160" mass="17350">MRFKDEFGPMEPLPTRLYLTGPEIGEQFQVEIEKGKILNITILAIGELLPDGQREVFCEMNGQLRAVFITDKTGVEQVATRPKANRDDKGSVGAPMPGEVVAVRVKEGQQVEKGDPLVVLSAMKMETNVTSPVKGVVANITVSNGETIQAGDLLVEVTEN</sequence>
<evidence type="ECO:0000256" key="1">
    <source>
        <dbReference type="ARBA" id="ARBA00023267"/>
    </source>
</evidence>
<dbReference type="Proteomes" id="UP001152795">
    <property type="component" value="Unassembled WGS sequence"/>
</dbReference>
<evidence type="ECO:0000313" key="2">
    <source>
        <dbReference type="EMBL" id="CAB4001055.1"/>
    </source>
</evidence>
<dbReference type="InterPro" id="IPR000089">
    <property type="entry name" value="Biotin_lipoyl"/>
</dbReference>
<reference evidence="2" key="1">
    <citation type="submission" date="2020-04" db="EMBL/GenBank/DDBJ databases">
        <authorList>
            <person name="Alioto T."/>
            <person name="Alioto T."/>
            <person name="Gomez Garrido J."/>
        </authorList>
    </citation>
    <scope>NUCLEOTIDE SEQUENCE</scope>
    <source>
        <strain evidence="2">A484AB</strain>
    </source>
</reference>
<dbReference type="CDD" id="cd06850">
    <property type="entry name" value="biotinyl_domain"/>
    <property type="match status" value="1"/>
</dbReference>
<dbReference type="PROSITE" id="PS00188">
    <property type="entry name" value="BIOTIN"/>
    <property type="match status" value="1"/>
</dbReference>
<dbReference type="OrthoDB" id="196847at2759"/>
<dbReference type="GO" id="GO:0004736">
    <property type="term" value="F:pyruvate carboxylase activity"/>
    <property type="evidence" value="ECO:0007669"/>
    <property type="project" value="TreeGrafter"/>
</dbReference>
<proteinExistence type="predicted"/>
<keyword evidence="1" id="KW-0092">Biotin</keyword>